<name>A0A0A8ZUM8_ARUDO</name>
<dbReference type="EMBL" id="GBRH01259368">
    <property type="protein sequence ID" value="JAD38527.1"/>
    <property type="molecule type" value="Transcribed_RNA"/>
</dbReference>
<reference evidence="1" key="2">
    <citation type="journal article" date="2015" name="Data Brief">
        <title>Shoot transcriptome of the giant reed, Arundo donax.</title>
        <authorList>
            <person name="Barrero R.A."/>
            <person name="Guerrero F.D."/>
            <person name="Moolhuijzen P."/>
            <person name="Goolsby J.A."/>
            <person name="Tidwell J."/>
            <person name="Bellgard S.E."/>
            <person name="Bellgard M.I."/>
        </authorList>
    </citation>
    <scope>NUCLEOTIDE SEQUENCE</scope>
    <source>
        <tissue evidence="1">Shoot tissue taken approximately 20 cm above the soil surface</tissue>
    </source>
</reference>
<proteinExistence type="predicted"/>
<organism evidence="1">
    <name type="scientific">Arundo donax</name>
    <name type="common">Giant reed</name>
    <name type="synonym">Donax arundinaceus</name>
    <dbReference type="NCBI Taxonomy" id="35708"/>
    <lineage>
        <taxon>Eukaryota</taxon>
        <taxon>Viridiplantae</taxon>
        <taxon>Streptophyta</taxon>
        <taxon>Embryophyta</taxon>
        <taxon>Tracheophyta</taxon>
        <taxon>Spermatophyta</taxon>
        <taxon>Magnoliopsida</taxon>
        <taxon>Liliopsida</taxon>
        <taxon>Poales</taxon>
        <taxon>Poaceae</taxon>
        <taxon>PACMAD clade</taxon>
        <taxon>Arundinoideae</taxon>
        <taxon>Arundineae</taxon>
        <taxon>Arundo</taxon>
    </lineage>
</organism>
<protein>
    <submittedName>
        <fullName evidence="1">Uncharacterized protein</fullName>
    </submittedName>
</protein>
<sequence length="27" mass="3248">MGFTKTSINYTTSCIRKKIYKSFHNDY</sequence>
<accession>A0A0A8ZUM8</accession>
<evidence type="ECO:0000313" key="1">
    <source>
        <dbReference type="EMBL" id="JAD38527.1"/>
    </source>
</evidence>
<reference evidence="1" key="1">
    <citation type="submission" date="2014-09" db="EMBL/GenBank/DDBJ databases">
        <authorList>
            <person name="Magalhaes I.L.F."/>
            <person name="Oliveira U."/>
            <person name="Santos F.R."/>
            <person name="Vidigal T.H.D.A."/>
            <person name="Brescovit A.D."/>
            <person name="Santos A.J."/>
        </authorList>
    </citation>
    <scope>NUCLEOTIDE SEQUENCE</scope>
    <source>
        <tissue evidence="1">Shoot tissue taken approximately 20 cm above the soil surface</tissue>
    </source>
</reference>
<dbReference type="AlphaFoldDB" id="A0A0A8ZUM8"/>